<evidence type="ECO:0000313" key="9">
    <source>
        <dbReference type="Proteomes" id="UP000245469"/>
    </source>
</evidence>
<dbReference type="Proteomes" id="UP000245469">
    <property type="component" value="Unassembled WGS sequence"/>
</dbReference>
<proteinExistence type="predicted"/>
<keyword evidence="3 7" id="KW-0812">Transmembrane</keyword>
<keyword evidence="4 7" id="KW-1133">Transmembrane helix</keyword>
<evidence type="ECO:0000256" key="7">
    <source>
        <dbReference type="SAM" id="Phobius"/>
    </source>
</evidence>
<dbReference type="AlphaFoldDB" id="A0A316AE42"/>
<reference evidence="8 9" key="1">
    <citation type="submission" date="2018-03" db="EMBL/GenBank/DDBJ databases">
        <title>Genomic Encyclopedia of Archaeal and Bacterial Type Strains, Phase II (KMG-II): from individual species to whole genera.</title>
        <authorList>
            <person name="Goeker M."/>
        </authorList>
    </citation>
    <scope>NUCLEOTIDE SEQUENCE [LARGE SCALE GENOMIC DNA]</scope>
    <source>
        <strain evidence="8 9">DSM 44889</strain>
    </source>
</reference>
<feature type="transmembrane region" description="Helical" evidence="7">
    <location>
        <begin position="177"/>
        <end position="199"/>
    </location>
</feature>
<sequence>MTATAPSPASNPASTKPRGSSGAYRTVGRSAGSKLVVMALSGAISIVTIHLVISHFGVEAYAQYGLLVSVAALLPFADLGLASVVINAVSSSEDPDHDDAVRTSLVSAVRVILCSAAVITALGLGITLAGWWPALLGGGLMPGSGPVAALLCVVVFSATLPLAVGQRVLTALGLNHLQILTQGLASPLFAASVLVLVATGTNAGAYLAVFSYLGAAAIAATGCLLAARRLPTTARRVLRDVPRVRTVPSIPVVGLAWPVLVAMVAEALAMQTDRLLLSHLATTDELAEYNLSWSLASLLLQTISAAGIALWPVFARARARADVSSPFGLAWAFAGVAALAAGTLALLMPFASHLLSDGKIAISPWTAWAFAAFVVVQAAKYPLGMYLTDGRGLRAQVPAVLLMVVINLGISWALVGPMGAAGPVVGSVVAVLVCQVCYYTVLVRRDLARRRAELAAAAPASASASSD</sequence>
<name>A0A316AE42_9ACTN</name>
<keyword evidence="2" id="KW-1003">Cell membrane</keyword>
<accession>A0A316AE42</accession>
<evidence type="ECO:0000256" key="6">
    <source>
        <dbReference type="SAM" id="MobiDB-lite"/>
    </source>
</evidence>
<feature type="transmembrane region" description="Helical" evidence="7">
    <location>
        <begin position="35"/>
        <end position="58"/>
    </location>
</feature>
<keyword evidence="9" id="KW-1185">Reference proteome</keyword>
<protein>
    <submittedName>
        <fullName evidence="8">O-antigen/teichoic acid export membrane protein</fullName>
    </submittedName>
</protein>
<feature type="transmembrane region" description="Helical" evidence="7">
    <location>
        <begin position="205"/>
        <end position="227"/>
    </location>
</feature>
<dbReference type="InterPro" id="IPR050833">
    <property type="entry name" value="Poly_Biosynth_Transport"/>
</dbReference>
<evidence type="ECO:0000256" key="5">
    <source>
        <dbReference type="ARBA" id="ARBA00023136"/>
    </source>
</evidence>
<feature type="transmembrane region" description="Helical" evidence="7">
    <location>
        <begin position="248"/>
        <end position="271"/>
    </location>
</feature>
<feature type="transmembrane region" description="Helical" evidence="7">
    <location>
        <begin position="64"/>
        <end position="90"/>
    </location>
</feature>
<dbReference type="PANTHER" id="PTHR30250:SF11">
    <property type="entry name" value="O-ANTIGEN TRANSPORTER-RELATED"/>
    <property type="match status" value="1"/>
</dbReference>
<feature type="transmembrane region" description="Helical" evidence="7">
    <location>
        <begin position="291"/>
        <end position="315"/>
    </location>
</feature>
<feature type="transmembrane region" description="Helical" evidence="7">
    <location>
        <begin position="327"/>
        <end position="350"/>
    </location>
</feature>
<feature type="transmembrane region" description="Helical" evidence="7">
    <location>
        <begin position="362"/>
        <end position="383"/>
    </location>
</feature>
<feature type="transmembrane region" description="Helical" evidence="7">
    <location>
        <begin position="395"/>
        <end position="414"/>
    </location>
</feature>
<feature type="transmembrane region" description="Helical" evidence="7">
    <location>
        <begin position="144"/>
        <end position="165"/>
    </location>
</feature>
<organism evidence="8 9">
    <name type="scientific">Quadrisphaera granulorum</name>
    <dbReference type="NCBI Taxonomy" id="317664"/>
    <lineage>
        <taxon>Bacteria</taxon>
        <taxon>Bacillati</taxon>
        <taxon>Actinomycetota</taxon>
        <taxon>Actinomycetes</taxon>
        <taxon>Kineosporiales</taxon>
        <taxon>Kineosporiaceae</taxon>
        <taxon>Quadrisphaera</taxon>
    </lineage>
</organism>
<feature type="transmembrane region" description="Helical" evidence="7">
    <location>
        <begin position="111"/>
        <end position="132"/>
    </location>
</feature>
<keyword evidence="5 7" id="KW-0472">Membrane</keyword>
<feature type="region of interest" description="Disordered" evidence="6">
    <location>
        <begin position="1"/>
        <end position="25"/>
    </location>
</feature>
<evidence type="ECO:0000256" key="1">
    <source>
        <dbReference type="ARBA" id="ARBA00004651"/>
    </source>
</evidence>
<comment type="caution">
    <text evidence="8">The sequence shown here is derived from an EMBL/GenBank/DDBJ whole genome shotgun (WGS) entry which is preliminary data.</text>
</comment>
<dbReference type="RefSeq" id="WP_109772278.1">
    <property type="nucleotide sequence ID" value="NZ_QGDQ01000001.1"/>
</dbReference>
<dbReference type="GO" id="GO:0005886">
    <property type="term" value="C:plasma membrane"/>
    <property type="evidence" value="ECO:0007669"/>
    <property type="project" value="UniProtKB-SubCell"/>
</dbReference>
<dbReference type="OrthoDB" id="3728782at2"/>
<evidence type="ECO:0000256" key="3">
    <source>
        <dbReference type="ARBA" id="ARBA00022692"/>
    </source>
</evidence>
<dbReference type="EMBL" id="QGDQ01000001">
    <property type="protein sequence ID" value="PWJ56046.1"/>
    <property type="molecule type" value="Genomic_DNA"/>
</dbReference>
<evidence type="ECO:0000313" key="8">
    <source>
        <dbReference type="EMBL" id="PWJ56046.1"/>
    </source>
</evidence>
<gene>
    <name evidence="8" type="ORF">BXY45_10119</name>
</gene>
<feature type="transmembrane region" description="Helical" evidence="7">
    <location>
        <begin position="420"/>
        <end position="441"/>
    </location>
</feature>
<dbReference type="PANTHER" id="PTHR30250">
    <property type="entry name" value="PST FAMILY PREDICTED COLANIC ACID TRANSPORTER"/>
    <property type="match status" value="1"/>
</dbReference>
<evidence type="ECO:0000256" key="4">
    <source>
        <dbReference type="ARBA" id="ARBA00022989"/>
    </source>
</evidence>
<comment type="subcellular location">
    <subcellularLocation>
        <location evidence="1">Cell membrane</location>
        <topology evidence="1">Multi-pass membrane protein</topology>
    </subcellularLocation>
</comment>
<feature type="compositionally biased region" description="Low complexity" evidence="6">
    <location>
        <begin position="1"/>
        <end position="15"/>
    </location>
</feature>
<evidence type="ECO:0000256" key="2">
    <source>
        <dbReference type="ARBA" id="ARBA00022475"/>
    </source>
</evidence>